<dbReference type="Proteomes" id="UP001169242">
    <property type="component" value="Unassembled WGS sequence"/>
</dbReference>
<keyword evidence="5" id="KW-1185">Reference proteome</keyword>
<keyword evidence="1" id="KW-1188">Viral release from host cell</keyword>
<proteinExistence type="predicted"/>
<comment type="caution">
    <text evidence="4">The sequence shown here is derived from an EMBL/GenBank/DDBJ whole genome shotgun (WGS) entry which is preliminary data.</text>
</comment>
<dbReference type="EMBL" id="JAQIFT010000039">
    <property type="protein sequence ID" value="MDA3731564.1"/>
    <property type="molecule type" value="Genomic_DNA"/>
</dbReference>
<evidence type="ECO:0000256" key="2">
    <source>
        <dbReference type="ARBA" id="ARBA00023219"/>
    </source>
</evidence>
<dbReference type="PANTHER" id="PTHR41328">
    <property type="entry name" value="TERMINASE SMALL SUBUNIT-RELATED"/>
    <property type="match status" value="1"/>
</dbReference>
<dbReference type="InterPro" id="IPR038713">
    <property type="entry name" value="Terminase_Gp1_N_sf"/>
</dbReference>
<sequence>MARARSPNRDKAYKLWLDSGKTKLLKDIAVELNVSETQIRRWKNQDRWEESKSNVTNQIKSNVTNEKKLIVKHEMEEIESSGLTDKQKLFCLYYIQENFNKTKAYMKAYECNYETARRCGSRMLTNVDIKQEVARVTEEVLEEAVINTKLLAKKIVDQYISIAFADITDYVKFGRKDIEVGKTDDGEPITVEVNYTEFRDYQEVDGSLISEIKQGKDGISVKLHDKMKAMEWLADRMDLLPEVTKRKLELEQEKINKHQIDLSQQVVFTGDEELED</sequence>
<dbReference type="InterPro" id="IPR052404">
    <property type="entry name" value="SPP1-like_terminase"/>
</dbReference>
<dbReference type="GO" id="GO:0051276">
    <property type="term" value="P:chromosome organization"/>
    <property type="evidence" value="ECO:0007669"/>
    <property type="project" value="InterPro"/>
</dbReference>
<accession>A0AA42DM96</accession>
<dbReference type="Pfam" id="PF03592">
    <property type="entry name" value="Terminase_2"/>
    <property type="match status" value="1"/>
</dbReference>
<dbReference type="RefSeq" id="WP_271011931.1">
    <property type="nucleotide sequence ID" value="NZ_JAQIFT010000039.1"/>
</dbReference>
<evidence type="ECO:0000259" key="3">
    <source>
        <dbReference type="Pfam" id="PF10668"/>
    </source>
</evidence>
<feature type="domain" description="PBSX phage terminase small subunit-like N-terminal" evidence="3">
    <location>
        <begin position="1"/>
        <end position="65"/>
    </location>
</feature>
<dbReference type="AlphaFoldDB" id="A0AA42DM96"/>
<keyword evidence="2" id="KW-0231">Viral genome packaging</keyword>
<evidence type="ECO:0000313" key="4">
    <source>
        <dbReference type="EMBL" id="MDA3731564.1"/>
    </source>
</evidence>
<organism evidence="4 5">
    <name type="scientific">Holtiella tumoricola</name>
    <dbReference type="NCBI Taxonomy" id="3018743"/>
    <lineage>
        <taxon>Bacteria</taxon>
        <taxon>Bacillati</taxon>
        <taxon>Bacillota</taxon>
        <taxon>Clostridia</taxon>
        <taxon>Lachnospirales</taxon>
        <taxon>Cellulosilyticaceae</taxon>
        <taxon>Holtiella</taxon>
    </lineage>
</organism>
<dbReference type="Pfam" id="PF10668">
    <property type="entry name" value="Phage_terminase"/>
    <property type="match status" value="1"/>
</dbReference>
<dbReference type="InterPro" id="IPR005335">
    <property type="entry name" value="Terminase_ssu"/>
</dbReference>
<dbReference type="InterPro" id="IPR018925">
    <property type="entry name" value="XtmA-like_N"/>
</dbReference>
<evidence type="ECO:0000256" key="1">
    <source>
        <dbReference type="ARBA" id="ARBA00022612"/>
    </source>
</evidence>
<reference evidence="4" key="1">
    <citation type="journal article" date="2023" name="Int. J. Syst. Evol. Microbiol.">
        <title>&lt;i&gt;Holtiella tumoricola&lt;/i&gt; gen. nov. sp. nov., isolated from a human clinical sample.</title>
        <authorList>
            <person name="Allen-Vercoe E."/>
            <person name="Daigneault M.C."/>
            <person name="Vancuren S.J."/>
            <person name="Cochrane K."/>
            <person name="O'Neal L.L."/>
            <person name="Sankaranarayanan K."/>
            <person name="Lawson P.A."/>
        </authorList>
    </citation>
    <scope>NUCLEOTIDE SEQUENCE</scope>
    <source>
        <strain evidence="4">CC70A</strain>
    </source>
</reference>
<dbReference type="Gene3D" id="1.10.10.1400">
    <property type="entry name" value="Terminase, small subunit, N-terminal DNA-binding domain, HTH motif"/>
    <property type="match status" value="1"/>
</dbReference>
<name>A0AA42DM96_9FIRM</name>
<evidence type="ECO:0000313" key="5">
    <source>
        <dbReference type="Proteomes" id="UP001169242"/>
    </source>
</evidence>
<dbReference type="PANTHER" id="PTHR41328:SF3">
    <property type="entry name" value="PBSX PHAGE TERMINASE SMALL SUBUNIT"/>
    <property type="match status" value="1"/>
</dbReference>
<gene>
    <name evidence="4" type="ORF">PBV87_08765</name>
</gene>
<protein>
    <submittedName>
        <fullName evidence="4">Terminase small subunit</fullName>
    </submittedName>
</protein>